<organism evidence="1 2">
    <name type="scientific">Chlorobaculum limnaeum</name>
    <dbReference type="NCBI Taxonomy" id="274537"/>
    <lineage>
        <taxon>Bacteria</taxon>
        <taxon>Pseudomonadati</taxon>
        <taxon>Chlorobiota</taxon>
        <taxon>Chlorobiia</taxon>
        <taxon>Chlorobiales</taxon>
        <taxon>Chlorobiaceae</taxon>
        <taxon>Chlorobaculum</taxon>
    </lineage>
</organism>
<dbReference type="EMBL" id="CP017305">
    <property type="protein sequence ID" value="AOS82806.1"/>
    <property type="molecule type" value="Genomic_DNA"/>
</dbReference>
<name>A0A1D8CVE1_CHLLM</name>
<dbReference type="Proteomes" id="UP000095185">
    <property type="component" value="Chromosome"/>
</dbReference>
<evidence type="ECO:0000313" key="1">
    <source>
        <dbReference type="EMBL" id="AOS82806.1"/>
    </source>
</evidence>
<accession>A0A1D8CVE1</accession>
<protein>
    <submittedName>
        <fullName evidence="1">Uncharacterized protein</fullName>
    </submittedName>
</protein>
<dbReference type="OrthoDB" id="594803at2"/>
<dbReference type="RefSeq" id="WP_069808537.1">
    <property type="nucleotide sequence ID" value="NZ_CP017305.1"/>
</dbReference>
<dbReference type="AlphaFoldDB" id="A0A1D8CVE1"/>
<reference evidence="1" key="1">
    <citation type="submission" date="2016-09" db="EMBL/GenBank/DDBJ databases">
        <title>Genome sequence of Chlorobaculum limnaeum.</title>
        <authorList>
            <person name="Liu Z."/>
            <person name="Tank M."/>
            <person name="Bryant D.A."/>
        </authorList>
    </citation>
    <scope>NUCLEOTIDE SEQUENCE [LARGE SCALE GENOMIC DNA]</scope>
    <source>
        <strain evidence="1">DSM 1677</strain>
    </source>
</reference>
<dbReference type="KEGG" id="clz:BIU88_00750"/>
<keyword evidence="2" id="KW-1185">Reference proteome</keyword>
<sequence>MTVRHILIDDQNSLHLDLPIYRAGQIGAVRLSDSEYKTYDSMAIDAHDYAALFHYDVIEALNALPFISESKNGLDSWDEAFLASASIGAMIGIIDQSIEKIAGKSPERIMIGWQDDPERIAYWREIEPARTLDFLQNLRDFAATAAEKGYDLEFIL</sequence>
<gene>
    <name evidence="1" type="ORF">BIU88_00750</name>
</gene>
<proteinExistence type="predicted"/>
<evidence type="ECO:0000313" key="2">
    <source>
        <dbReference type="Proteomes" id="UP000095185"/>
    </source>
</evidence>